<dbReference type="Proteomes" id="UP001500962">
    <property type="component" value="Unassembled WGS sequence"/>
</dbReference>
<gene>
    <name evidence="5" type="ORF">GCM10008985_00760</name>
    <name evidence="6" type="ORF">MUK72_09810</name>
</gene>
<keyword evidence="2" id="KW-0804">Transcription</keyword>
<evidence type="ECO:0000259" key="4">
    <source>
        <dbReference type="Pfam" id="PF15915"/>
    </source>
</evidence>
<sequence>MSNACIVRGEIPAEEFALYEALDALPDVEFEVERIVQSGDEAAMPLMWIRNATVEAVGEAFGDDPSVDELELLSAFDEEQLYRMQWVSEVEVVLQMLTNSHATITDAYGTDGRWYLRVLYPNRESLSKTVQFADDNGLTFDVTAIRQLEGEPAGRFGLTEAQFEALETALEAGYYQVPRETDQSELADQLNISHQALSERLRRATGALIEDALLVGAVEARQDGS</sequence>
<dbReference type="Pfam" id="PF04967">
    <property type="entry name" value="HTH_10"/>
    <property type="match status" value="1"/>
</dbReference>
<evidence type="ECO:0000256" key="2">
    <source>
        <dbReference type="ARBA" id="ARBA00023163"/>
    </source>
</evidence>
<dbReference type="GeneID" id="71762144"/>
<dbReference type="InterPro" id="IPR007050">
    <property type="entry name" value="HTH_bacterioopsin"/>
</dbReference>
<dbReference type="Pfam" id="PF15915">
    <property type="entry name" value="BAT"/>
    <property type="match status" value="1"/>
</dbReference>
<dbReference type="PANTHER" id="PTHR34236">
    <property type="entry name" value="DIMETHYL SULFOXIDE REDUCTASE TRANSCRIPTIONAL ACTIVATOR"/>
    <property type="match status" value="1"/>
</dbReference>
<dbReference type="Gene3D" id="1.10.10.10">
    <property type="entry name" value="Winged helix-like DNA-binding domain superfamily/Winged helix DNA-binding domain"/>
    <property type="match status" value="1"/>
</dbReference>
<reference evidence="5" key="1">
    <citation type="journal article" date="2014" name="Int. J. Syst. Evol. Microbiol.">
        <title>Complete genome sequence of Corynebacterium casei LMG S-19264T (=DSM 44701T), isolated from a smear-ripened cheese.</title>
        <authorList>
            <consortium name="US DOE Joint Genome Institute (JGI-PGF)"/>
            <person name="Walter F."/>
            <person name="Albersmeier A."/>
            <person name="Kalinowski J."/>
            <person name="Ruckert C."/>
        </authorList>
    </citation>
    <scope>NUCLEOTIDE SEQUENCE</scope>
    <source>
        <strain evidence="5">JCM 12289</strain>
    </source>
</reference>
<dbReference type="EMBL" id="CP095005">
    <property type="protein sequence ID" value="UOO94265.1"/>
    <property type="molecule type" value="Genomic_DNA"/>
</dbReference>
<protein>
    <submittedName>
        <fullName evidence="5">Helix-turn-helix domain-containing protein</fullName>
    </submittedName>
</protein>
<keyword evidence="1" id="KW-0805">Transcription regulation</keyword>
<reference evidence="5" key="3">
    <citation type="submission" date="2023-12" db="EMBL/GenBank/DDBJ databases">
        <authorList>
            <person name="Sun Q."/>
            <person name="Inoue M."/>
        </authorList>
    </citation>
    <scope>NUCLEOTIDE SEQUENCE</scope>
    <source>
        <strain evidence="5">JCM 12289</strain>
    </source>
</reference>
<feature type="domain" description="Bacterioopsin transcriptional activator GAF and HTH associated" evidence="4">
    <location>
        <begin position="17"/>
        <end position="152"/>
    </location>
</feature>
<proteinExistence type="predicted"/>
<dbReference type="EMBL" id="BAAADN010000002">
    <property type="protein sequence ID" value="GAA0449237.1"/>
    <property type="molecule type" value="Genomic_DNA"/>
</dbReference>
<evidence type="ECO:0000256" key="1">
    <source>
        <dbReference type="ARBA" id="ARBA00023015"/>
    </source>
</evidence>
<dbReference type="Proteomes" id="UP000830542">
    <property type="component" value="Chromosome"/>
</dbReference>
<name>A0AAV3SD09_HALDO</name>
<dbReference type="InterPro" id="IPR036388">
    <property type="entry name" value="WH-like_DNA-bd_sf"/>
</dbReference>
<evidence type="ECO:0000313" key="5">
    <source>
        <dbReference type="EMBL" id="GAA0449237.1"/>
    </source>
</evidence>
<organism evidence="5 8">
    <name type="scientific">Halococcus dombrowskii</name>
    <dbReference type="NCBI Taxonomy" id="179637"/>
    <lineage>
        <taxon>Archaea</taxon>
        <taxon>Methanobacteriati</taxon>
        <taxon>Methanobacteriota</taxon>
        <taxon>Stenosarchaea group</taxon>
        <taxon>Halobacteria</taxon>
        <taxon>Halobacteriales</taxon>
        <taxon>Halococcaceae</taxon>
        <taxon>Halococcus</taxon>
    </lineage>
</organism>
<accession>A0AAV3SD09</accession>
<dbReference type="AlphaFoldDB" id="A0AAV3SD09"/>
<dbReference type="InterPro" id="IPR031803">
    <property type="entry name" value="BAT_GAF/HTH-assoc"/>
</dbReference>
<dbReference type="KEGG" id="hdo:MUK72_09810"/>
<reference evidence="6" key="2">
    <citation type="submission" date="2022-04" db="EMBL/GenBank/DDBJ databases">
        <title>Sequencing and genomic assembly of Halococcus dombrowskii.</title>
        <authorList>
            <person name="Lim S.W."/>
            <person name="MacLea K.S."/>
        </authorList>
    </citation>
    <scope>NUCLEOTIDE SEQUENCE</scope>
    <source>
        <strain evidence="6">H4</strain>
    </source>
</reference>
<evidence type="ECO:0000313" key="6">
    <source>
        <dbReference type="EMBL" id="UOO94265.1"/>
    </source>
</evidence>
<evidence type="ECO:0000259" key="3">
    <source>
        <dbReference type="Pfam" id="PF04967"/>
    </source>
</evidence>
<feature type="domain" description="HTH bat-type" evidence="3">
    <location>
        <begin position="158"/>
        <end position="209"/>
    </location>
</feature>
<evidence type="ECO:0000313" key="8">
    <source>
        <dbReference type="Proteomes" id="UP001500962"/>
    </source>
</evidence>
<dbReference type="RefSeq" id="WP_244699586.1">
    <property type="nucleotide sequence ID" value="NZ_BAAADN010000002.1"/>
</dbReference>
<dbReference type="PANTHER" id="PTHR34236:SF1">
    <property type="entry name" value="DIMETHYL SULFOXIDE REDUCTASE TRANSCRIPTIONAL ACTIVATOR"/>
    <property type="match status" value="1"/>
</dbReference>
<keyword evidence="7" id="KW-1185">Reference proteome</keyword>
<evidence type="ECO:0000313" key="7">
    <source>
        <dbReference type="Proteomes" id="UP000830542"/>
    </source>
</evidence>